<keyword evidence="1" id="KW-1133">Transmembrane helix</keyword>
<name>A0A241XRI3_PSEAI</name>
<evidence type="ECO:0000313" key="3">
    <source>
        <dbReference type="Proteomes" id="UP000194857"/>
    </source>
</evidence>
<sequence>MSDSNERKSGDSVSTTPFQQRLKWFLTKSLHYVCISAIVTTVALAWLDGVLKGEPSAWQVYMTRLNEAFAYLTIYMIGGFIWCVFGWPWKKPKP</sequence>
<proteinExistence type="predicted"/>
<dbReference type="RefSeq" id="WP_065327647.1">
    <property type="nucleotide sequence ID" value="NZ_NFFZ01000004.1"/>
</dbReference>
<feature type="transmembrane region" description="Helical" evidence="1">
    <location>
        <begin position="30"/>
        <end position="48"/>
    </location>
</feature>
<gene>
    <name evidence="2" type="ORF">CAZ10_09755</name>
</gene>
<evidence type="ECO:0000313" key="2">
    <source>
        <dbReference type="EMBL" id="OTI63112.1"/>
    </source>
</evidence>
<organism evidence="2 3">
    <name type="scientific">Pseudomonas aeruginosa</name>
    <dbReference type="NCBI Taxonomy" id="287"/>
    <lineage>
        <taxon>Bacteria</taxon>
        <taxon>Pseudomonadati</taxon>
        <taxon>Pseudomonadota</taxon>
        <taxon>Gammaproteobacteria</taxon>
        <taxon>Pseudomonadales</taxon>
        <taxon>Pseudomonadaceae</taxon>
        <taxon>Pseudomonas</taxon>
    </lineage>
</organism>
<keyword evidence="1" id="KW-0472">Membrane</keyword>
<dbReference type="AlphaFoldDB" id="A0A241XRI3"/>
<comment type="caution">
    <text evidence="2">The sequence shown here is derived from an EMBL/GenBank/DDBJ whole genome shotgun (WGS) entry which is preliminary data.</text>
</comment>
<accession>A0A241XRI3</accession>
<feature type="transmembrane region" description="Helical" evidence="1">
    <location>
        <begin position="68"/>
        <end position="89"/>
    </location>
</feature>
<dbReference type="EMBL" id="NFFZ01000004">
    <property type="protein sequence ID" value="OTI63112.1"/>
    <property type="molecule type" value="Genomic_DNA"/>
</dbReference>
<evidence type="ECO:0008006" key="4">
    <source>
        <dbReference type="Google" id="ProtNLM"/>
    </source>
</evidence>
<reference evidence="2 3" key="1">
    <citation type="submission" date="2017-05" db="EMBL/GenBank/DDBJ databases">
        <authorList>
            <person name="Song R."/>
            <person name="Chenine A.L."/>
            <person name="Ruprecht R.M."/>
        </authorList>
    </citation>
    <scope>NUCLEOTIDE SEQUENCE [LARGE SCALE GENOMIC DNA]</scope>
    <source>
        <strain evidence="2 3">S567_C10_BS</strain>
    </source>
</reference>
<evidence type="ECO:0000256" key="1">
    <source>
        <dbReference type="SAM" id="Phobius"/>
    </source>
</evidence>
<dbReference type="Proteomes" id="UP000194857">
    <property type="component" value="Unassembled WGS sequence"/>
</dbReference>
<keyword evidence="1" id="KW-0812">Transmembrane</keyword>
<protein>
    <recommendedName>
        <fullName evidence="4">Transmembrane protein</fullName>
    </recommendedName>
</protein>